<dbReference type="Gene3D" id="1.20.1720.10">
    <property type="entry name" value="Multidrug resistance protein D"/>
    <property type="match status" value="1"/>
</dbReference>
<dbReference type="InterPro" id="IPR011701">
    <property type="entry name" value="MFS"/>
</dbReference>
<sequence length="393" mass="42861">VISAGVDVQKIWIISIAPWAGWFSTASSFIYYPAIPFMVTQMGVSVEQINLTVTSYMIASGLFPTIVGTLADRYGRRITLVVTISVYVVTNVALTLRRSFPALLVLRMLQSAAISGGILYNLWHSGRSNLRRGARRIFRGCLHILEYSSERCTHGQRTPSAQMDMAVNLLILSHSFVRCPDSHDRGAAETGRNLVSVGRRAIFLVGTPLFSILSPPRQEQLELSSVADSSDTGKKFNPLSAVEVLKERGTLISSICFGVYYMDHSCLQASLSTVFVQTYQVTGLVAGLIYIPFGVGCAIASFVAVAKLDEDQADEIAGKIVDQDYRVIANKTSSNRNLGEKDAKFPFEQARLRSYKCAVIVCSPLTIGYGWSLQATNVTNITPTPIGHSGETG</sequence>
<dbReference type="PANTHER" id="PTHR23502:SF51">
    <property type="entry name" value="QUINIDINE RESISTANCE PROTEIN 1-RELATED"/>
    <property type="match status" value="1"/>
</dbReference>
<keyword evidence="5 6" id="KW-0472">Membrane</keyword>
<dbReference type="GeneID" id="92082002"/>
<dbReference type="PANTHER" id="PTHR23502">
    <property type="entry name" value="MAJOR FACILITATOR SUPERFAMILY"/>
    <property type="match status" value="1"/>
</dbReference>
<keyword evidence="8" id="KW-1185">Reference proteome</keyword>
<comment type="subcellular location">
    <subcellularLocation>
        <location evidence="1">Membrane</location>
        <topology evidence="1">Multi-pass membrane protein</topology>
    </subcellularLocation>
</comment>
<accession>A0ABR1Q0T7</accession>
<feature type="transmembrane region" description="Helical" evidence="6">
    <location>
        <begin position="12"/>
        <end position="33"/>
    </location>
</feature>
<dbReference type="Proteomes" id="UP001391051">
    <property type="component" value="Unassembled WGS sequence"/>
</dbReference>
<keyword evidence="4 6" id="KW-1133">Transmembrane helix</keyword>
<evidence type="ECO:0000313" key="8">
    <source>
        <dbReference type="Proteomes" id="UP001391051"/>
    </source>
</evidence>
<name>A0ABR1Q0T7_9PEZI</name>
<dbReference type="Pfam" id="PF07690">
    <property type="entry name" value="MFS_1"/>
    <property type="match status" value="1"/>
</dbReference>
<feature type="transmembrane region" description="Helical" evidence="6">
    <location>
        <begin position="78"/>
        <end position="96"/>
    </location>
</feature>
<evidence type="ECO:0000256" key="6">
    <source>
        <dbReference type="SAM" id="Phobius"/>
    </source>
</evidence>
<evidence type="ECO:0000256" key="5">
    <source>
        <dbReference type="ARBA" id="ARBA00023136"/>
    </source>
</evidence>
<evidence type="ECO:0000256" key="2">
    <source>
        <dbReference type="ARBA" id="ARBA00022448"/>
    </source>
</evidence>
<feature type="non-terminal residue" evidence="7">
    <location>
        <position position="1"/>
    </location>
</feature>
<dbReference type="SUPFAM" id="SSF103473">
    <property type="entry name" value="MFS general substrate transporter"/>
    <property type="match status" value="2"/>
</dbReference>
<evidence type="ECO:0000256" key="4">
    <source>
        <dbReference type="ARBA" id="ARBA00022989"/>
    </source>
</evidence>
<proteinExistence type="predicted"/>
<organism evidence="7 8">
    <name type="scientific">Apiospora aurea</name>
    <dbReference type="NCBI Taxonomy" id="335848"/>
    <lineage>
        <taxon>Eukaryota</taxon>
        <taxon>Fungi</taxon>
        <taxon>Dikarya</taxon>
        <taxon>Ascomycota</taxon>
        <taxon>Pezizomycotina</taxon>
        <taxon>Sordariomycetes</taxon>
        <taxon>Xylariomycetidae</taxon>
        <taxon>Amphisphaeriales</taxon>
        <taxon>Apiosporaceae</taxon>
        <taxon>Apiospora</taxon>
    </lineage>
</organism>
<feature type="transmembrane region" description="Helical" evidence="6">
    <location>
        <begin position="53"/>
        <end position="71"/>
    </location>
</feature>
<evidence type="ECO:0000256" key="3">
    <source>
        <dbReference type="ARBA" id="ARBA00022692"/>
    </source>
</evidence>
<comment type="caution">
    <text evidence="7">The sequence shown here is derived from an EMBL/GenBank/DDBJ whole genome shotgun (WGS) entry which is preliminary data.</text>
</comment>
<gene>
    <name evidence="7" type="ORF">PG986_012718</name>
</gene>
<dbReference type="RefSeq" id="XP_066695636.1">
    <property type="nucleotide sequence ID" value="XM_066848940.1"/>
</dbReference>
<evidence type="ECO:0000313" key="7">
    <source>
        <dbReference type="EMBL" id="KAK7943605.1"/>
    </source>
</evidence>
<dbReference type="InterPro" id="IPR036259">
    <property type="entry name" value="MFS_trans_sf"/>
</dbReference>
<keyword evidence="2" id="KW-0813">Transport</keyword>
<feature type="transmembrane region" description="Helical" evidence="6">
    <location>
        <begin position="102"/>
        <end position="123"/>
    </location>
</feature>
<protein>
    <recommendedName>
        <fullName evidence="9">Major facilitator superfamily (MFS) profile domain-containing protein</fullName>
    </recommendedName>
</protein>
<evidence type="ECO:0008006" key="9">
    <source>
        <dbReference type="Google" id="ProtNLM"/>
    </source>
</evidence>
<dbReference type="EMBL" id="JAQQWE010000008">
    <property type="protein sequence ID" value="KAK7943605.1"/>
    <property type="molecule type" value="Genomic_DNA"/>
</dbReference>
<evidence type="ECO:0000256" key="1">
    <source>
        <dbReference type="ARBA" id="ARBA00004141"/>
    </source>
</evidence>
<reference evidence="7 8" key="1">
    <citation type="submission" date="2023-01" db="EMBL/GenBank/DDBJ databases">
        <title>Analysis of 21 Apiospora genomes using comparative genomics revels a genus with tremendous synthesis potential of carbohydrate active enzymes and secondary metabolites.</title>
        <authorList>
            <person name="Sorensen T."/>
        </authorList>
    </citation>
    <scope>NUCLEOTIDE SEQUENCE [LARGE SCALE GENOMIC DNA]</scope>
    <source>
        <strain evidence="7 8">CBS 24483</strain>
    </source>
</reference>
<keyword evidence="3 6" id="KW-0812">Transmembrane</keyword>